<comment type="catalytic activity">
    <reaction evidence="11">
        <text>alpha-NAD(+) + H2O = ADP-D-ribose + nicotinamide + H(+)</text>
        <dbReference type="Rhea" id="RHEA:68792"/>
        <dbReference type="ChEBI" id="CHEBI:15377"/>
        <dbReference type="ChEBI" id="CHEBI:15378"/>
        <dbReference type="ChEBI" id="CHEBI:17154"/>
        <dbReference type="ChEBI" id="CHEBI:57967"/>
        <dbReference type="ChEBI" id="CHEBI:77017"/>
    </reaction>
</comment>
<comment type="caution">
    <text evidence="13">The sequence shown here is derived from an EMBL/GenBank/DDBJ whole genome shotgun (WGS) entry which is preliminary data.</text>
</comment>
<sequence length="362" mass="40031">MAARELIRNVSLLSKFKGAMVGAVIGDCIGAGFEGELYVELQDVLSLVEKIEKKEVKQLGYTDDTAMARSVAYSLIEKKHLDSVDMAKRFSEEYNKDPCRHYGASVGNVFNALIKERYSEPHGPASRQFDGQGSYGNGSSMRIAPAALFGYNMADELVNKIVEDISRITHSHRDAINGAILQCSAVLRALKDTTRDLNTTTFLDKLSRKMYLIESNPGRARESKPYRDKMNQIANLIASCDDPSTIEFNKTIGSSITGLDFDEDNIKDAIAELSSTSAAGPDKTREVSPMIQLLSPSEKGDIQTLEAIQAAFTRKMAGIGHLDYWEQLKKAETLFLTQETGKIYDYLYLAYSGGFPTLERTA</sequence>
<keyword evidence="12" id="KW-0479">Metal-binding</keyword>
<dbReference type="AlphaFoldDB" id="A0AAD9MXK5"/>
<evidence type="ECO:0000256" key="4">
    <source>
        <dbReference type="ARBA" id="ARBA00041057"/>
    </source>
</evidence>
<dbReference type="SUPFAM" id="SSF101478">
    <property type="entry name" value="ADP-ribosylglycohydrolase"/>
    <property type="match status" value="1"/>
</dbReference>
<evidence type="ECO:0000256" key="11">
    <source>
        <dbReference type="ARBA" id="ARBA00049015"/>
    </source>
</evidence>
<organism evidence="13 14">
    <name type="scientific">Paralvinella palmiformis</name>
    <dbReference type="NCBI Taxonomy" id="53620"/>
    <lineage>
        <taxon>Eukaryota</taxon>
        <taxon>Metazoa</taxon>
        <taxon>Spiralia</taxon>
        <taxon>Lophotrochozoa</taxon>
        <taxon>Annelida</taxon>
        <taxon>Polychaeta</taxon>
        <taxon>Sedentaria</taxon>
        <taxon>Canalipalpata</taxon>
        <taxon>Terebellida</taxon>
        <taxon>Terebelliformia</taxon>
        <taxon>Alvinellidae</taxon>
        <taxon>Paralvinella</taxon>
    </lineage>
</organism>
<feature type="binding site" evidence="12">
    <location>
        <position position="62"/>
    </location>
    <ligand>
        <name>Mg(2+)</name>
        <dbReference type="ChEBI" id="CHEBI:18420"/>
        <label>1</label>
    </ligand>
</feature>
<dbReference type="InterPro" id="IPR050792">
    <property type="entry name" value="ADP-ribosylglycohydrolase"/>
</dbReference>
<dbReference type="GO" id="GO:0005739">
    <property type="term" value="C:mitochondrion"/>
    <property type="evidence" value="ECO:0007669"/>
    <property type="project" value="TreeGrafter"/>
</dbReference>
<protein>
    <recommendedName>
        <fullName evidence="4">ADP-ribosylhydrolase ARH3</fullName>
        <ecNumber evidence="2">3.2.1.143</ecNumber>
    </recommendedName>
    <alternativeName>
        <fullName evidence="5">ADP-ribose glycohydrolase ARH3</fullName>
    </alternativeName>
    <alternativeName>
        <fullName evidence="6">ADP-ribosylhydrolase 3</fullName>
    </alternativeName>
    <alternativeName>
        <fullName evidence="9">O-acetyl-ADP-ribose deacetylase ARH3</fullName>
    </alternativeName>
    <alternativeName>
        <fullName evidence="10">Poly(ADP-ribose) glycohydrolase ARH3</fullName>
    </alternativeName>
    <alternativeName>
        <fullName evidence="8">[Protein ADP-ribosylarginine] hydrolase-like protein 2</fullName>
    </alternativeName>
    <alternativeName>
        <fullName evidence="7">[Protein ADP-ribosylserine] hydrolase</fullName>
    </alternativeName>
</protein>
<dbReference type="EC" id="3.2.1.143" evidence="2"/>
<evidence type="ECO:0000256" key="7">
    <source>
        <dbReference type="ARBA" id="ARBA00042722"/>
    </source>
</evidence>
<evidence type="ECO:0000256" key="1">
    <source>
        <dbReference type="ARBA" id="ARBA00010702"/>
    </source>
</evidence>
<dbReference type="Proteomes" id="UP001208570">
    <property type="component" value="Unassembled WGS sequence"/>
</dbReference>
<gene>
    <name evidence="13" type="ORF">LSH36_447g02035</name>
</gene>
<evidence type="ECO:0000256" key="5">
    <source>
        <dbReference type="ARBA" id="ARBA00042398"/>
    </source>
</evidence>
<dbReference type="GO" id="GO:0005634">
    <property type="term" value="C:nucleus"/>
    <property type="evidence" value="ECO:0007669"/>
    <property type="project" value="TreeGrafter"/>
</dbReference>
<evidence type="ECO:0000256" key="9">
    <source>
        <dbReference type="ARBA" id="ARBA00043187"/>
    </source>
</evidence>
<evidence type="ECO:0000256" key="6">
    <source>
        <dbReference type="ARBA" id="ARBA00042471"/>
    </source>
</evidence>
<keyword evidence="12" id="KW-0460">Magnesium</keyword>
<keyword evidence="14" id="KW-1185">Reference proteome</keyword>
<accession>A0AAD9MXK5</accession>
<dbReference type="GO" id="GO:0004649">
    <property type="term" value="F:poly(ADP-ribose) glycohydrolase activity"/>
    <property type="evidence" value="ECO:0007669"/>
    <property type="project" value="UniProtKB-EC"/>
</dbReference>
<keyword evidence="3" id="KW-0378">Hydrolase</keyword>
<evidence type="ECO:0000256" key="10">
    <source>
        <dbReference type="ARBA" id="ARBA00043193"/>
    </source>
</evidence>
<comment type="similarity">
    <text evidence="1">Belongs to the ADP-ribosylglycohydrolase family.</text>
</comment>
<comment type="cofactor">
    <cofactor evidence="12">
        <name>Mg(2+)</name>
        <dbReference type="ChEBI" id="CHEBI:18420"/>
    </cofactor>
    <text evidence="12">Binds 2 magnesium ions per subunit.</text>
</comment>
<feature type="binding site" evidence="12">
    <location>
        <position position="63"/>
    </location>
    <ligand>
        <name>Mg(2+)</name>
        <dbReference type="ChEBI" id="CHEBI:18420"/>
        <label>1</label>
    </ligand>
</feature>
<dbReference type="EMBL" id="JAODUP010000447">
    <property type="protein sequence ID" value="KAK2149542.1"/>
    <property type="molecule type" value="Genomic_DNA"/>
</dbReference>
<proteinExistence type="inferred from homology"/>
<dbReference type="InterPro" id="IPR005502">
    <property type="entry name" value="Ribosyl_crysJ1"/>
</dbReference>
<evidence type="ECO:0000256" key="3">
    <source>
        <dbReference type="ARBA" id="ARBA00022801"/>
    </source>
</evidence>
<evidence type="ECO:0000256" key="8">
    <source>
        <dbReference type="ARBA" id="ARBA00042850"/>
    </source>
</evidence>
<reference evidence="13" key="1">
    <citation type="journal article" date="2023" name="Mol. Biol. Evol.">
        <title>Third-Generation Sequencing Reveals the Adaptive Role of the Epigenome in Three Deep-Sea Polychaetes.</title>
        <authorList>
            <person name="Perez M."/>
            <person name="Aroh O."/>
            <person name="Sun Y."/>
            <person name="Lan Y."/>
            <person name="Juniper S.K."/>
            <person name="Young C.R."/>
            <person name="Angers B."/>
            <person name="Qian P.Y."/>
        </authorList>
    </citation>
    <scope>NUCLEOTIDE SEQUENCE</scope>
    <source>
        <strain evidence="13">P08H-3</strain>
    </source>
</reference>
<dbReference type="Gene3D" id="1.10.4080.10">
    <property type="entry name" value="ADP-ribosylation/Crystallin J1"/>
    <property type="match status" value="1"/>
</dbReference>
<evidence type="ECO:0000256" key="12">
    <source>
        <dbReference type="PIRSR" id="PIRSR605502-1"/>
    </source>
</evidence>
<evidence type="ECO:0000313" key="14">
    <source>
        <dbReference type="Proteomes" id="UP001208570"/>
    </source>
</evidence>
<evidence type="ECO:0000256" key="2">
    <source>
        <dbReference type="ARBA" id="ARBA00012255"/>
    </source>
</evidence>
<dbReference type="InterPro" id="IPR036705">
    <property type="entry name" value="Ribosyl_crysJ1_sf"/>
</dbReference>
<dbReference type="PANTHER" id="PTHR16222:SF24">
    <property type="entry name" value="ADP-RIBOSYLHYDROLASE ARH3"/>
    <property type="match status" value="1"/>
</dbReference>
<feature type="binding site" evidence="12">
    <location>
        <position position="64"/>
    </location>
    <ligand>
        <name>Mg(2+)</name>
        <dbReference type="ChEBI" id="CHEBI:18420"/>
        <label>1</label>
    </ligand>
</feature>
<name>A0AAD9MXK5_9ANNE</name>
<dbReference type="PANTHER" id="PTHR16222">
    <property type="entry name" value="ADP-RIBOSYLGLYCOHYDROLASE"/>
    <property type="match status" value="1"/>
</dbReference>
<evidence type="ECO:0000313" key="13">
    <source>
        <dbReference type="EMBL" id="KAK2149542.1"/>
    </source>
</evidence>
<dbReference type="Pfam" id="PF03747">
    <property type="entry name" value="ADP_ribosyl_GH"/>
    <property type="match status" value="1"/>
</dbReference>
<dbReference type="GO" id="GO:0046872">
    <property type="term" value="F:metal ion binding"/>
    <property type="evidence" value="ECO:0007669"/>
    <property type="project" value="UniProtKB-KW"/>
</dbReference>